<evidence type="ECO:0000313" key="6">
    <source>
        <dbReference type="Proteomes" id="UP000183994"/>
    </source>
</evidence>
<gene>
    <name evidence="5" type="ORF">SAMN02745216_03039</name>
</gene>
<dbReference type="InterPro" id="IPR029065">
    <property type="entry name" value="Enolase_C-like"/>
</dbReference>
<sequence>MSKIARIELYHVAIPLPAPFYPSWIPGLPQTENRFDLIKVTTDDGIIGYSACTAMGRERAGLGEVLGPYLLGEEATDIDLIQQRVREVGYIGQRQGWIEPAFWDILGKKQDKPVYELLGGKACKIDLYASTGEVKGPEERIEEVQARYEEGFRTVKLRVHDFDPDMDIRQVTETAKAMGDKMAIGVDANQGWRVTVVGAAPLWDMQRAKYFADACADAGLAWIEEPLPMDAYDDLAELTAYSKVPISGGELNSSGLPELAMMIKRHCLDIFQPDACFTGGIAQTFEVAKLCKEHGLLYSPHTWTNGIGFAINLQLMAASGFAGKKALEYPYAPPGWVIEARDGILETPFTHQSGSLQTPTLPGLGFNINEKALKKYGRRFFVMDKKRLVWYSIKNRGIKVSLEVDKARKKRMGQG</sequence>
<dbReference type="EMBL" id="FQZU01000019">
    <property type="protein sequence ID" value="SHK18046.1"/>
    <property type="molecule type" value="Genomic_DNA"/>
</dbReference>
<feature type="domain" description="Mandelate racemase/muconate lactonizing enzyme C-terminal" evidence="4">
    <location>
        <begin position="137"/>
        <end position="245"/>
    </location>
</feature>
<keyword evidence="2" id="KW-0479">Metal-binding</keyword>
<keyword evidence="3" id="KW-0460">Magnesium</keyword>
<evidence type="ECO:0000259" key="4">
    <source>
        <dbReference type="SMART" id="SM00922"/>
    </source>
</evidence>
<reference evidence="6" key="1">
    <citation type="submission" date="2016-11" db="EMBL/GenBank/DDBJ databases">
        <authorList>
            <person name="Varghese N."/>
            <person name="Submissions S."/>
        </authorList>
    </citation>
    <scope>NUCLEOTIDE SEQUENCE [LARGE SCALE GENOMIC DNA]</scope>
    <source>
        <strain evidence="6">DSM 16219</strain>
    </source>
</reference>
<dbReference type="GO" id="GO:0016836">
    <property type="term" value="F:hydro-lyase activity"/>
    <property type="evidence" value="ECO:0007669"/>
    <property type="project" value="TreeGrafter"/>
</dbReference>
<proteinExistence type="predicted"/>
<evidence type="ECO:0000256" key="3">
    <source>
        <dbReference type="ARBA" id="ARBA00022842"/>
    </source>
</evidence>
<dbReference type="GO" id="GO:0016052">
    <property type="term" value="P:carbohydrate catabolic process"/>
    <property type="evidence" value="ECO:0007669"/>
    <property type="project" value="TreeGrafter"/>
</dbReference>
<dbReference type="Proteomes" id="UP000183994">
    <property type="component" value="Unassembled WGS sequence"/>
</dbReference>
<dbReference type="Gene3D" id="3.30.390.10">
    <property type="entry name" value="Enolase-like, N-terminal domain"/>
    <property type="match status" value="1"/>
</dbReference>
<dbReference type="CDD" id="cd03316">
    <property type="entry name" value="MR_like"/>
    <property type="match status" value="1"/>
</dbReference>
<protein>
    <submittedName>
        <fullName evidence="5">L-alanine-DL-glutamate epimerase</fullName>
    </submittedName>
</protein>
<dbReference type="Pfam" id="PF13378">
    <property type="entry name" value="MR_MLE_C"/>
    <property type="match status" value="1"/>
</dbReference>
<dbReference type="InterPro" id="IPR029017">
    <property type="entry name" value="Enolase-like_N"/>
</dbReference>
<dbReference type="RefSeq" id="WP_073477100.1">
    <property type="nucleotide sequence ID" value="NZ_FQZU01000019.1"/>
</dbReference>
<name>A0A1M6QCZ1_9BACT</name>
<dbReference type="AlphaFoldDB" id="A0A1M6QCZ1"/>
<comment type="cofactor">
    <cofactor evidence="1">
        <name>Mg(2+)</name>
        <dbReference type="ChEBI" id="CHEBI:18420"/>
    </cofactor>
</comment>
<keyword evidence="6" id="KW-1185">Reference proteome</keyword>
<dbReference type="PANTHER" id="PTHR13794:SF58">
    <property type="entry name" value="MITOCHONDRIAL ENOLASE SUPERFAMILY MEMBER 1"/>
    <property type="match status" value="1"/>
</dbReference>
<evidence type="ECO:0000256" key="1">
    <source>
        <dbReference type="ARBA" id="ARBA00001946"/>
    </source>
</evidence>
<dbReference type="InterPro" id="IPR036849">
    <property type="entry name" value="Enolase-like_C_sf"/>
</dbReference>
<dbReference type="STRING" id="1121393.SAMN02745216_03039"/>
<dbReference type="InterPro" id="IPR013342">
    <property type="entry name" value="Mandelate_racemase_C"/>
</dbReference>
<dbReference type="GO" id="GO:0000287">
    <property type="term" value="F:magnesium ion binding"/>
    <property type="evidence" value="ECO:0007669"/>
    <property type="project" value="TreeGrafter"/>
</dbReference>
<evidence type="ECO:0000313" key="5">
    <source>
        <dbReference type="EMBL" id="SHK18046.1"/>
    </source>
</evidence>
<dbReference type="Gene3D" id="3.20.20.120">
    <property type="entry name" value="Enolase-like C-terminal domain"/>
    <property type="match status" value="1"/>
</dbReference>
<dbReference type="InterPro" id="IPR046945">
    <property type="entry name" value="RHMD-like"/>
</dbReference>
<dbReference type="PANTHER" id="PTHR13794">
    <property type="entry name" value="ENOLASE SUPERFAMILY, MANDELATE RACEMASE"/>
    <property type="match status" value="1"/>
</dbReference>
<dbReference type="SUPFAM" id="SSF54826">
    <property type="entry name" value="Enolase N-terminal domain-like"/>
    <property type="match status" value="1"/>
</dbReference>
<accession>A0A1M6QCZ1</accession>
<dbReference type="SFLD" id="SFLDS00001">
    <property type="entry name" value="Enolase"/>
    <property type="match status" value="1"/>
</dbReference>
<dbReference type="SUPFAM" id="SSF51604">
    <property type="entry name" value="Enolase C-terminal domain-like"/>
    <property type="match status" value="1"/>
</dbReference>
<organism evidence="5 6">
    <name type="scientific">Desulfatibacillum alkenivorans DSM 16219</name>
    <dbReference type="NCBI Taxonomy" id="1121393"/>
    <lineage>
        <taxon>Bacteria</taxon>
        <taxon>Pseudomonadati</taxon>
        <taxon>Thermodesulfobacteriota</taxon>
        <taxon>Desulfobacteria</taxon>
        <taxon>Desulfobacterales</taxon>
        <taxon>Desulfatibacillaceae</taxon>
        <taxon>Desulfatibacillum</taxon>
    </lineage>
</organism>
<dbReference type="OrthoDB" id="103536at2"/>
<dbReference type="SFLD" id="SFLDG00179">
    <property type="entry name" value="mandelate_racemase"/>
    <property type="match status" value="1"/>
</dbReference>
<dbReference type="SMART" id="SM00922">
    <property type="entry name" value="MR_MLE"/>
    <property type="match status" value="1"/>
</dbReference>
<dbReference type="Pfam" id="PF02746">
    <property type="entry name" value="MR_MLE_N"/>
    <property type="match status" value="1"/>
</dbReference>
<evidence type="ECO:0000256" key="2">
    <source>
        <dbReference type="ARBA" id="ARBA00022723"/>
    </source>
</evidence>
<dbReference type="InterPro" id="IPR013341">
    <property type="entry name" value="Mandelate_racemase_N_dom"/>
</dbReference>